<dbReference type="Pfam" id="PF26557">
    <property type="entry name" value="Cullin_AB"/>
    <property type="match status" value="1"/>
</dbReference>
<evidence type="ECO:0000256" key="6">
    <source>
        <dbReference type="SAM" id="MobiDB-lite"/>
    </source>
</evidence>
<dbReference type="Gene3D" id="1.10.10.10">
    <property type="entry name" value="Winged helix-like DNA-binding domain superfamily/Winged helix DNA-binding domain"/>
    <property type="match status" value="1"/>
</dbReference>
<name>A0A0C9W7E1_9AGAM</name>
<dbReference type="AlphaFoldDB" id="A0A0C9W7E1"/>
<dbReference type="SMART" id="SM00884">
    <property type="entry name" value="Cullin_Nedd8"/>
    <property type="match status" value="1"/>
</dbReference>
<dbReference type="InterPro" id="IPR019559">
    <property type="entry name" value="Cullin_neddylation_domain"/>
</dbReference>
<evidence type="ECO:0000256" key="4">
    <source>
        <dbReference type="PROSITE-ProRule" id="PRU00330"/>
    </source>
</evidence>
<dbReference type="InterPro" id="IPR059120">
    <property type="entry name" value="Cullin-like_AB"/>
</dbReference>
<keyword evidence="9" id="KW-1185">Reference proteome</keyword>
<dbReference type="Proteomes" id="UP000053820">
    <property type="component" value="Unassembled WGS sequence"/>
</dbReference>
<evidence type="ECO:0000256" key="2">
    <source>
        <dbReference type="ARBA" id="ARBA00022499"/>
    </source>
</evidence>
<dbReference type="GO" id="GO:0031625">
    <property type="term" value="F:ubiquitin protein ligase binding"/>
    <property type="evidence" value="ECO:0007669"/>
    <property type="project" value="InterPro"/>
</dbReference>
<dbReference type="HOGENOM" id="CLU_004747_7_3_1"/>
<dbReference type="SUPFAM" id="SSF75632">
    <property type="entry name" value="Cullin homology domain"/>
    <property type="match status" value="1"/>
</dbReference>
<dbReference type="Pfam" id="PF10557">
    <property type="entry name" value="Cullin_Nedd8"/>
    <property type="match status" value="1"/>
</dbReference>
<evidence type="ECO:0000313" key="8">
    <source>
        <dbReference type="EMBL" id="KIJ58771.1"/>
    </source>
</evidence>
<dbReference type="InterPro" id="IPR001373">
    <property type="entry name" value="Cullin_N"/>
</dbReference>
<dbReference type="FunFam" id="1.10.10.10:FF:000014">
    <property type="entry name" value="Cullin 1"/>
    <property type="match status" value="1"/>
</dbReference>
<dbReference type="SUPFAM" id="SSF46785">
    <property type="entry name" value="Winged helix' DNA-binding domain"/>
    <property type="match status" value="1"/>
</dbReference>
<reference evidence="8 9" key="1">
    <citation type="submission" date="2014-04" db="EMBL/GenBank/DDBJ databases">
        <title>Evolutionary Origins and Diversification of the Mycorrhizal Mutualists.</title>
        <authorList>
            <consortium name="DOE Joint Genome Institute"/>
            <consortium name="Mycorrhizal Genomics Consortium"/>
            <person name="Kohler A."/>
            <person name="Kuo A."/>
            <person name="Nagy L.G."/>
            <person name="Floudas D."/>
            <person name="Copeland A."/>
            <person name="Barry K.W."/>
            <person name="Cichocki N."/>
            <person name="Veneault-Fourrey C."/>
            <person name="LaButti K."/>
            <person name="Lindquist E.A."/>
            <person name="Lipzen A."/>
            <person name="Lundell T."/>
            <person name="Morin E."/>
            <person name="Murat C."/>
            <person name="Riley R."/>
            <person name="Ohm R."/>
            <person name="Sun H."/>
            <person name="Tunlid A."/>
            <person name="Henrissat B."/>
            <person name="Grigoriev I.V."/>
            <person name="Hibbett D.S."/>
            <person name="Martin F."/>
        </authorList>
    </citation>
    <scope>NUCLEOTIDE SEQUENCE [LARGE SCALE GENOMIC DNA]</scope>
    <source>
        <strain evidence="8 9">MD-312</strain>
    </source>
</reference>
<dbReference type="PANTHER" id="PTHR11932">
    <property type="entry name" value="CULLIN"/>
    <property type="match status" value="1"/>
</dbReference>
<dbReference type="SMART" id="SM00182">
    <property type="entry name" value="CULLIN"/>
    <property type="match status" value="1"/>
</dbReference>
<proteinExistence type="inferred from homology"/>
<keyword evidence="2" id="KW-1017">Isopeptide bond</keyword>
<dbReference type="Gene3D" id="3.30.230.130">
    <property type="entry name" value="Cullin, Chain C, Domain 2"/>
    <property type="match status" value="1"/>
</dbReference>
<evidence type="ECO:0000256" key="3">
    <source>
        <dbReference type="ARBA" id="ARBA00022843"/>
    </source>
</evidence>
<comment type="similarity">
    <text evidence="1 4 5">Belongs to the cullin family.</text>
</comment>
<dbReference type="EMBL" id="KN839911">
    <property type="protein sequence ID" value="KIJ58771.1"/>
    <property type="molecule type" value="Genomic_DNA"/>
</dbReference>
<feature type="domain" description="Cullin family profile" evidence="7">
    <location>
        <begin position="461"/>
        <end position="687"/>
    </location>
</feature>
<accession>A0A0C9W7E1</accession>
<dbReference type="GO" id="GO:0006511">
    <property type="term" value="P:ubiquitin-dependent protein catabolic process"/>
    <property type="evidence" value="ECO:0007669"/>
    <property type="project" value="InterPro"/>
</dbReference>
<dbReference type="Gene3D" id="1.20.1310.10">
    <property type="entry name" value="Cullin Repeats"/>
    <property type="match status" value="4"/>
</dbReference>
<dbReference type="SUPFAM" id="SSF74788">
    <property type="entry name" value="Cullin repeat-like"/>
    <property type="match status" value="1"/>
</dbReference>
<sequence length="816" mass="92800">MTDVFKLLTLPKTSKGFTAYRSTVVDATASVTDHHEGSGSHPNKIRRLDADSDSGSASRSRDRLKGKAVERNGPLRIQVQDFAAKALDRANDQLFALVRGSTRWLLTKGPQADLIPASYEAIFNACRAVVCVAGDGQKLYEMLRMELDQCTVRLFRELHNSKGTGDVIEWLDHFVQVCAWFEGQVVLLQSLLSYLDRAFILKDHKRASIHDLAFVFFKEHILGDKSIIDQIRVGILQWITWERNESTPHPQRLITIRPLIAHLLTHDSYALIFERFILEQTLSFYNSEAQNKVDQLKVSAEEYLGHVMIRTGEERERAEAVCCGLGETVGGVVQVARRGLLEGRLDWLAKEAIGPLMNAQGTDRLSSIYSEFEAVNGLSILCREFKAYVQTSVADIVKDTAREEEMVERLLAFKAFSDTALHNCFSSPPSTAQTGPSLPNTSFAYALRDAFTSGFKARRNKPAELIAKHLDRLMRRGQRGTSDAEWEELLERVLVLYRYTDDKDVFRTFYSRALARRLLLERSASDDFEKGVLRILKEKYDPEFGMGDHMFNDLALSREFMREFHKRISEESSAQKLSVMVLQRSVWPFAARKKDVDLPPSMQADLTSYSTFYKAKHSGHKLDWDHSLGTATLKARFSAGSKDLTVSLYQAVVLLLFNDESEMEYQRILQATGMEEEELKRTLQSLACANKKVLKKRPVGKDVNKDDVFYFNADFTDPRAKVHINSIQAKETAEESKRTQSHIDSDRKHYLDAAIVRIMKAKKELPYESLKTLTIDAVKSHFVPEVSVIKARVAGLVEMEYLRRDEDDMNLFIYVA</sequence>
<evidence type="ECO:0000259" key="7">
    <source>
        <dbReference type="PROSITE" id="PS50069"/>
    </source>
</evidence>
<dbReference type="InterPro" id="IPR036390">
    <property type="entry name" value="WH_DNA-bd_sf"/>
</dbReference>
<dbReference type="InterPro" id="IPR045093">
    <property type="entry name" value="Cullin"/>
</dbReference>
<dbReference type="OrthoDB" id="27073at2759"/>
<evidence type="ECO:0000313" key="9">
    <source>
        <dbReference type="Proteomes" id="UP000053820"/>
    </source>
</evidence>
<dbReference type="InterPro" id="IPR016159">
    <property type="entry name" value="Cullin_repeat-like_dom_sf"/>
</dbReference>
<dbReference type="Pfam" id="PF00888">
    <property type="entry name" value="Cullin"/>
    <property type="match status" value="1"/>
</dbReference>
<dbReference type="InterPro" id="IPR036317">
    <property type="entry name" value="Cullin_homology_sf"/>
</dbReference>
<gene>
    <name evidence="8" type="ORF">HYDPIDRAFT_141311</name>
</gene>
<evidence type="ECO:0000256" key="1">
    <source>
        <dbReference type="ARBA" id="ARBA00006019"/>
    </source>
</evidence>
<evidence type="ECO:0000256" key="5">
    <source>
        <dbReference type="RuleBase" id="RU003829"/>
    </source>
</evidence>
<protein>
    <recommendedName>
        <fullName evidence="7">Cullin family profile domain-containing protein</fullName>
    </recommendedName>
</protein>
<keyword evidence="3" id="KW-0832">Ubl conjugation</keyword>
<dbReference type="PROSITE" id="PS50069">
    <property type="entry name" value="CULLIN_2"/>
    <property type="match status" value="1"/>
</dbReference>
<feature type="region of interest" description="Disordered" evidence="6">
    <location>
        <begin position="29"/>
        <end position="67"/>
    </location>
</feature>
<dbReference type="InterPro" id="IPR016158">
    <property type="entry name" value="Cullin_homology"/>
</dbReference>
<dbReference type="InterPro" id="IPR036388">
    <property type="entry name" value="WH-like_DNA-bd_sf"/>
</dbReference>
<organism evidence="8 9">
    <name type="scientific">Hydnomerulius pinastri MD-312</name>
    <dbReference type="NCBI Taxonomy" id="994086"/>
    <lineage>
        <taxon>Eukaryota</taxon>
        <taxon>Fungi</taxon>
        <taxon>Dikarya</taxon>
        <taxon>Basidiomycota</taxon>
        <taxon>Agaricomycotina</taxon>
        <taxon>Agaricomycetes</taxon>
        <taxon>Agaricomycetidae</taxon>
        <taxon>Boletales</taxon>
        <taxon>Boletales incertae sedis</taxon>
        <taxon>Leucogyrophana</taxon>
    </lineage>
</organism>